<proteinExistence type="predicted"/>
<name>A1B428_PARDP</name>
<dbReference type="PANTHER" id="PTHR43441">
    <property type="entry name" value="RIBOSOMAL-PROTEIN-SERINE ACETYLTRANSFERASE"/>
    <property type="match status" value="1"/>
</dbReference>
<dbReference type="eggNOG" id="COG1670">
    <property type="taxonomic scope" value="Bacteria"/>
</dbReference>
<dbReference type="OrthoDB" id="5295305at2"/>
<gene>
    <name evidence="3" type="ordered locus">Pden_2180</name>
</gene>
<evidence type="ECO:0000313" key="3">
    <source>
        <dbReference type="EMBL" id="ABL70272.1"/>
    </source>
</evidence>
<dbReference type="InterPro" id="IPR051908">
    <property type="entry name" value="Ribosomal_N-acetyltransferase"/>
</dbReference>
<dbReference type="STRING" id="318586.Pden_2180"/>
<feature type="region of interest" description="Disordered" evidence="1">
    <location>
        <begin position="1"/>
        <end position="29"/>
    </location>
</feature>
<evidence type="ECO:0000259" key="2">
    <source>
        <dbReference type="PROSITE" id="PS51186"/>
    </source>
</evidence>
<dbReference type="GeneID" id="93450577"/>
<dbReference type="Gene3D" id="3.40.630.30">
    <property type="match status" value="1"/>
</dbReference>
<reference evidence="4" key="1">
    <citation type="submission" date="2006-12" db="EMBL/GenBank/DDBJ databases">
        <title>Complete sequence of chromosome 1 of Paracoccus denitrificans PD1222.</title>
        <authorList>
            <person name="Copeland A."/>
            <person name="Lucas S."/>
            <person name="Lapidus A."/>
            <person name="Barry K."/>
            <person name="Detter J.C."/>
            <person name="Glavina del Rio T."/>
            <person name="Hammon N."/>
            <person name="Israni S."/>
            <person name="Dalin E."/>
            <person name="Tice H."/>
            <person name="Pitluck S."/>
            <person name="Munk A.C."/>
            <person name="Brettin T."/>
            <person name="Bruce D."/>
            <person name="Han C."/>
            <person name="Tapia R."/>
            <person name="Gilna P."/>
            <person name="Schmutz J."/>
            <person name="Larimer F."/>
            <person name="Land M."/>
            <person name="Hauser L."/>
            <person name="Kyrpides N."/>
            <person name="Lykidis A."/>
            <person name="Spiro S."/>
            <person name="Richardson D.J."/>
            <person name="Moir J.W.B."/>
            <person name="Ferguson S.J."/>
            <person name="van Spanning R.J.M."/>
            <person name="Richardson P."/>
        </authorList>
    </citation>
    <scope>NUCLEOTIDE SEQUENCE [LARGE SCALE GENOMIC DNA]</scope>
    <source>
        <strain evidence="4">Pd 1222</strain>
    </source>
</reference>
<dbReference type="EMBL" id="CP000489">
    <property type="protein sequence ID" value="ABL70272.1"/>
    <property type="molecule type" value="Genomic_DNA"/>
</dbReference>
<dbReference type="AlphaFoldDB" id="A1B428"/>
<dbReference type="KEGG" id="pde:Pden_2180"/>
<dbReference type="PROSITE" id="PS51186">
    <property type="entry name" value="GNAT"/>
    <property type="match status" value="1"/>
</dbReference>
<dbReference type="Pfam" id="PF13302">
    <property type="entry name" value="Acetyltransf_3"/>
    <property type="match status" value="1"/>
</dbReference>
<feature type="domain" description="N-acetyltransferase" evidence="2">
    <location>
        <begin position="48"/>
        <end position="203"/>
    </location>
</feature>
<sequence>MPEDSPASPGPSVAIDSPAAQDRPTGPVVVGFTPPPAPGPDLIEGRHVLLERLDPDRHAEDLFAANQGQDWVWDYLGYGPFADLPAYRGWQAEMAAKSDPCFYALRDRATGKVGGLASFMRIDPANGVIEIGHIEIAPPMQRTPAATEAISLMIGWAFDAGYRRVEWKCDALNAPSRRAALRYGFAFEGIFRQHMIYKGRNRDTAWYAIIDRDWPRLAAAHRAWLAPGNFDAQGRQRQSLSALTVA</sequence>
<dbReference type="SUPFAM" id="SSF55729">
    <property type="entry name" value="Acyl-CoA N-acyltransferases (Nat)"/>
    <property type="match status" value="1"/>
</dbReference>
<accession>A1B428</accession>
<organism evidence="3 4">
    <name type="scientific">Paracoccus denitrificans (strain Pd 1222)</name>
    <dbReference type="NCBI Taxonomy" id="318586"/>
    <lineage>
        <taxon>Bacteria</taxon>
        <taxon>Pseudomonadati</taxon>
        <taxon>Pseudomonadota</taxon>
        <taxon>Alphaproteobacteria</taxon>
        <taxon>Rhodobacterales</taxon>
        <taxon>Paracoccaceae</taxon>
        <taxon>Paracoccus</taxon>
    </lineage>
</organism>
<dbReference type="InterPro" id="IPR000182">
    <property type="entry name" value="GNAT_dom"/>
</dbReference>
<dbReference type="InterPro" id="IPR016181">
    <property type="entry name" value="Acyl_CoA_acyltransferase"/>
</dbReference>
<dbReference type="RefSeq" id="WP_011748467.1">
    <property type="nucleotide sequence ID" value="NC_008686.1"/>
</dbReference>
<keyword evidence="3" id="KW-0808">Transferase</keyword>
<dbReference type="EnsemblBacteria" id="ABL70272">
    <property type="protein sequence ID" value="ABL70272"/>
    <property type="gene ID" value="Pden_2180"/>
</dbReference>
<evidence type="ECO:0000256" key="1">
    <source>
        <dbReference type="SAM" id="MobiDB-lite"/>
    </source>
</evidence>
<dbReference type="PANTHER" id="PTHR43441:SF2">
    <property type="entry name" value="FAMILY ACETYLTRANSFERASE, PUTATIVE (AFU_ORTHOLOGUE AFUA_7G00850)-RELATED"/>
    <property type="match status" value="1"/>
</dbReference>
<dbReference type="GO" id="GO:1990189">
    <property type="term" value="F:protein N-terminal-serine acetyltransferase activity"/>
    <property type="evidence" value="ECO:0007669"/>
    <property type="project" value="TreeGrafter"/>
</dbReference>
<protein>
    <submittedName>
        <fullName evidence="3">GCN5-related N-acetyltransferase</fullName>
    </submittedName>
</protein>
<dbReference type="FunFam" id="3.40.630.30:FF:000047">
    <property type="entry name" value="Acetyltransferase, GNAT family"/>
    <property type="match status" value="1"/>
</dbReference>
<evidence type="ECO:0000313" key="4">
    <source>
        <dbReference type="Proteomes" id="UP000000361"/>
    </source>
</evidence>
<dbReference type="HOGENOM" id="CLU_013985_1_2_5"/>
<keyword evidence="4" id="KW-1185">Reference proteome</keyword>
<dbReference type="GO" id="GO:0008999">
    <property type="term" value="F:protein-N-terminal-alanine acetyltransferase activity"/>
    <property type="evidence" value="ECO:0007669"/>
    <property type="project" value="TreeGrafter"/>
</dbReference>
<dbReference type="Proteomes" id="UP000000361">
    <property type="component" value="Chromosome 1"/>
</dbReference>